<name>A0ABM1BLV0_LIMPO</name>
<dbReference type="InterPro" id="IPR009772">
    <property type="entry name" value="CDC123"/>
</dbReference>
<sequence>IQNVLNCSFSSWYEKFKKVTIRSKVVDLPHDFIEYLLADGLVLPESLQFSRQQSSDDSDDEVDWNNPDLPVAETPVFPDLTRRVEDSIEELGGHVFPKLNWSSPRDASWIALNNSTLCRNFCDICLLLKSSDFIANDLTDPFKFCDDRLERSGLTYSSDPIVACQGFQYQLVLRKWIEIDPSMEFRCFVKNDKLIGISQRDYTNYYSYIGYQRNDIVQDIQSFFKEHMQGKFVDKNYVFDVYRRRKDRVRLMDFNPFGPITDPLLFRWEDLAQRVTSTAEENLGPSDTIHVRSRVNKFQNLGPSDTIHVRSRVNMFQNLGPSDTIHVRSRVNKFQNLGPSDTIHDRSRVNMFQNLEPS</sequence>
<feature type="non-terminal residue" evidence="3">
    <location>
        <position position="1"/>
    </location>
</feature>
<accession>A0ABM1BLV0</accession>
<dbReference type="Pfam" id="PF07065">
    <property type="entry name" value="D123"/>
    <property type="match status" value="1"/>
</dbReference>
<dbReference type="RefSeq" id="XP_013784608.1">
    <property type="nucleotide sequence ID" value="XM_013929154.1"/>
</dbReference>
<evidence type="ECO:0000256" key="1">
    <source>
        <dbReference type="ARBA" id="ARBA00011047"/>
    </source>
</evidence>
<dbReference type="PANTHER" id="PTHR15323">
    <property type="entry name" value="D123 PROTEIN"/>
    <property type="match status" value="1"/>
</dbReference>
<organism evidence="2 3">
    <name type="scientific">Limulus polyphemus</name>
    <name type="common">Atlantic horseshoe crab</name>
    <dbReference type="NCBI Taxonomy" id="6850"/>
    <lineage>
        <taxon>Eukaryota</taxon>
        <taxon>Metazoa</taxon>
        <taxon>Ecdysozoa</taxon>
        <taxon>Arthropoda</taxon>
        <taxon>Chelicerata</taxon>
        <taxon>Merostomata</taxon>
        <taxon>Xiphosura</taxon>
        <taxon>Limulidae</taxon>
        <taxon>Limulus</taxon>
    </lineage>
</organism>
<comment type="similarity">
    <text evidence="1">Belongs to the CDC123 family.</text>
</comment>
<dbReference type="Proteomes" id="UP000694941">
    <property type="component" value="Unplaced"/>
</dbReference>
<dbReference type="GO" id="GO:0051301">
    <property type="term" value="P:cell division"/>
    <property type="evidence" value="ECO:0007669"/>
    <property type="project" value="UniProtKB-KW"/>
</dbReference>
<keyword evidence="2" id="KW-1185">Reference proteome</keyword>
<proteinExistence type="inferred from homology"/>
<keyword evidence="3" id="KW-0131">Cell cycle</keyword>
<keyword evidence="3" id="KW-0132">Cell division</keyword>
<evidence type="ECO:0000313" key="3">
    <source>
        <dbReference type="RefSeq" id="XP_013784608.1"/>
    </source>
</evidence>
<feature type="non-terminal residue" evidence="3">
    <location>
        <position position="358"/>
    </location>
</feature>
<reference evidence="3" key="1">
    <citation type="submission" date="2025-08" db="UniProtKB">
        <authorList>
            <consortium name="RefSeq"/>
        </authorList>
    </citation>
    <scope>IDENTIFICATION</scope>
    <source>
        <tissue evidence="3">Muscle</tissue>
    </source>
</reference>
<evidence type="ECO:0000313" key="2">
    <source>
        <dbReference type="Proteomes" id="UP000694941"/>
    </source>
</evidence>
<dbReference type="PANTHER" id="PTHR15323:SF6">
    <property type="entry name" value="CELL DIVISION CYCLE PROTEIN 123 HOMOLOG"/>
    <property type="match status" value="1"/>
</dbReference>
<dbReference type="GeneID" id="106468711"/>
<protein>
    <submittedName>
        <fullName evidence="3">Cell division cycle protein 123 homolog</fullName>
    </submittedName>
</protein>
<gene>
    <name evidence="3" type="primary">LOC106468711</name>
</gene>